<evidence type="ECO:0000313" key="4">
    <source>
        <dbReference type="Proteomes" id="UP000076268"/>
    </source>
</evidence>
<evidence type="ECO:0000256" key="1">
    <source>
        <dbReference type="SAM" id="MobiDB-lite"/>
    </source>
</evidence>
<organism evidence="3 4">
    <name type="scientific">Anaerosporomusa subterranea</name>
    <dbReference type="NCBI Taxonomy" id="1794912"/>
    <lineage>
        <taxon>Bacteria</taxon>
        <taxon>Bacillati</taxon>
        <taxon>Bacillota</taxon>
        <taxon>Negativicutes</taxon>
        <taxon>Acetonemataceae</taxon>
        <taxon>Anaerosporomusa</taxon>
    </lineage>
</organism>
<evidence type="ECO:0000313" key="3">
    <source>
        <dbReference type="EMBL" id="KYZ76218.1"/>
    </source>
</evidence>
<feature type="transmembrane region" description="Helical" evidence="2">
    <location>
        <begin position="41"/>
        <end position="68"/>
    </location>
</feature>
<dbReference type="RefSeq" id="WP_066241282.1">
    <property type="nucleotide sequence ID" value="NZ_LSGP01000017.1"/>
</dbReference>
<gene>
    <name evidence="3" type="ORF">AXX12_07190</name>
</gene>
<reference evidence="3 4" key="1">
    <citation type="submission" date="2016-02" db="EMBL/GenBank/DDBJ databases">
        <title>Anaerosporomusa subterraneum gen. nov., sp. nov., a spore-forming obligate anaerobe isolated from saprolite.</title>
        <authorList>
            <person name="Choi J.K."/>
            <person name="Shah M."/>
            <person name="Yee N."/>
        </authorList>
    </citation>
    <scope>NUCLEOTIDE SEQUENCE [LARGE SCALE GENOMIC DNA]</scope>
    <source>
        <strain evidence="3 4">RU4</strain>
    </source>
</reference>
<keyword evidence="2" id="KW-0472">Membrane</keyword>
<keyword evidence="4" id="KW-1185">Reference proteome</keyword>
<protein>
    <submittedName>
        <fullName evidence="3">Uncharacterized protein</fullName>
    </submittedName>
</protein>
<accession>A0A154BRR7</accession>
<keyword evidence="2" id="KW-1133">Transmembrane helix</keyword>
<name>A0A154BRR7_ANASB</name>
<sequence>MYNYVITQISPIAVLKAAFCTGVCFGGLLGILLGIAEGDMIGIFGGLFLGFASGLGFGITGLTCAVIFNALVPRIGGIAVTLQSAAAQDQSQSEPKQPEQGVAPSS</sequence>
<feature type="transmembrane region" description="Helical" evidence="2">
    <location>
        <begin position="12"/>
        <end position="35"/>
    </location>
</feature>
<keyword evidence="2" id="KW-0812">Transmembrane</keyword>
<feature type="region of interest" description="Disordered" evidence="1">
    <location>
        <begin position="87"/>
        <end position="106"/>
    </location>
</feature>
<comment type="caution">
    <text evidence="3">The sequence shown here is derived from an EMBL/GenBank/DDBJ whole genome shotgun (WGS) entry which is preliminary data.</text>
</comment>
<dbReference type="Proteomes" id="UP000076268">
    <property type="component" value="Unassembled WGS sequence"/>
</dbReference>
<proteinExistence type="predicted"/>
<evidence type="ECO:0000256" key="2">
    <source>
        <dbReference type="SAM" id="Phobius"/>
    </source>
</evidence>
<dbReference type="EMBL" id="LSGP01000017">
    <property type="protein sequence ID" value="KYZ76218.1"/>
    <property type="molecule type" value="Genomic_DNA"/>
</dbReference>
<dbReference type="AlphaFoldDB" id="A0A154BRR7"/>